<accession>A0A8H3DZQ3</accession>
<organism evidence="2 3">
    <name type="scientific">Rhizoctonia solani</name>
    <dbReference type="NCBI Taxonomy" id="456999"/>
    <lineage>
        <taxon>Eukaryota</taxon>
        <taxon>Fungi</taxon>
        <taxon>Dikarya</taxon>
        <taxon>Basidiomycota</taxon>
        <taxon>Agaricomycotina</taxon>
        <taxon>Agaricomycetes</taxon>
        <taxon>Cantharellales</taxon>
        <taxon>Ceratobasidiaceae</taxon>
        <taxon>Rhizoctonia</taxon>
    </lineage>
</organism>
<evidence type="ECO:0000256" key="1">
    <source>
        <dbReference type="SAM" id="SignalP"/>
    </source>
</evidence>
<protein>
    <submittedName>
        <fullName evidence="2">Uncharacterized protein</fullName>
    </submittedName>
</protein>
<reference evidence="2" key="1">
    <citation type="submission" date="2021-01" db="EMBL/GenBank/DDBJ databases">
        <authorList>
            <person name="Kaushik A."/>
        </authorList>
    </citation>
    <scope>NUCLEOTIDE SEQUENCE</scope>
    <source>
        <strain evidence="2">AG5</strain>
    </source>
</reference>
<feature type="signal peptide" evidence="1">
    <location>
        <begin position="1"/>
        <end position="19"/>
    </location>
</feature>
<feature type="chain" id="PRO_5034686038" evidence="1">
    <location>
        <begin position="20"/>
        <end position="121"/>
    </location>
</feature>
<dbReference type="AlphaFoldDB" id="A0A8H3DZQ3"/>
<keyword evidence="1" id="KW-0732">Signal</keyword>
<dbReference type="EMBL" id="CAJNJQ010001188">
    <property type="protein sequence ID" value="CAE7125595.1"/>
    <property type="molecule type" value="Genomic_DNA"/>
</dbReference>
<gene>
    <name evidence="2" type="ORF">RDB_LOCUS59479</name>
</gene>
<comment type="caution">
    <text evidence="2">The sequence shown here is derived from an EMBL/GenBank/DDBJ whole genome shotgun (WGS) entry which is preliminary data.</text>
</comment>
<proteinExistence type="predicted"/>
<dbReference type="Proteomes" id="UP000663827">
    <property type="component" value="Unassembled WGS sequence"/>
</dbReference>
<sequence>MHFKSTIIGTLLVSGTALAATLLPTRSDDQCRRAQLYGCTGKVFSGRCENTELGYTGVCYKTTGIFRDDLASARSKYSTGVVLFANGDCTGDPLWLDTKGQSNVEVKKYQSYVGIFIPEYS</sequence>
<evidence type="ECO:0000313" key="2">
    <source>
        <dbReference type="EMBL" id="CAE7125595.1"/>
    </source>
</evidence>
<name>A0A8H3DZQ3_9AGAM</name>
<evidence type="ECO:0000313" key="3">
    <source>
        <dbReference type="Proteomes" id="UP000663827"/>
    </source>
</evidence>